<sequence>MMKHNPKDPEGLQFVEFTVKAYGPHHDKDGNFKIGSYSSKDPSITPWVVSLTGEAREKTITDMVIEDLRERGVLGAFDGRDSHQDLYEKLLDAAQYVKKAMIERERLERENADAYADLPDI</sequence>
<evidence type="ECO:0000256" key="1">
    <source>
        <dbReference type="SAM" id="Coils"/>
    </source>
</evidence>
<protein>
    <submittedName>
        <fullName evidence="2">Uncharacterized protein</fullName>
    </submittedName>
</protein>
<reference evidence="2" key="1">
    <citation type="journal article" date="2015" name="Nature">
        <title>Complex archaea that bridge the gap between prokaryotes and eukaryotes.</title>
        <authorList>
            <person name="Spang A."/>
            <person name="Saw J.H."/>
            <person name="Jorgensen S.L."/>
            <person name="Zaremba-Niedzwiedzka K."/>
            <person name="Martijn J."/>
            <person name="Lind A.E."/>
            <person name="van Eijk R."/>
            <person name="Schleper C."/>
            <person name="Guy L."/>
            <person name="Ettema T.J."/>
        </authorList>
    </citation>
    <scope>NUCLEOTIDE SEQUENCE</scope>
</reference>
<proteinExistence type="predicted"/>
<evidence type="ECO:0000313" key="2">
    <source>
        <dbReference type="EMBL" id="KKN78968.1"/>
    </source>
</evidence>
<accession>A0A0F9WKF7</accession>
<keyword evidence="1" id="KW-0175">Coiled coil</keyword>
<gene>
    <name evidence="2" type="ORF">LCGC14_0344440</name>
</gene>
<organism evidence="2">
    <name type="scientific">marine sediment metagenome</name>
    <dbReference type="NCBI Taxonomy" id="412755"/>
    <lineage>
        <taxon>unclassified sequences</taxon>
        <taxon>metagenomes</taxon>
        <taxon>ecological metagenomes</taxon>
    </lineage>
</organism>
<comment type="caution">
    <text evidence="2">The sequence shown here is derived from an EMBL/GenBank/DDBJ whole genome shotgun (WGS) entry which is preliminary data.</text>
</comment>
<dbReference type="EMBL" id="LAZR01000254">
    <property type="protein sequence ID" value="KKN78968.1"/>
    <property type="molecule type" value="Genomic_DNA"/>
</dbReference>
<feature type="coiled-coil region" evidence="1">
    <location>
        <begin position="90"/>
        <end position="117"/>
    </location>
</feature>
<dbReference type="AlphaFoldDB" id="A0A0F9WKF7"/>
<name>A0A0F9WKF7_9ZZZZ</name>